<evidence type="ECO:0000256" key="1">
    <source>
        <dbReference type="ARBA" id="ARBA00044777"/>
    </source>
</evidence>
<dbReference type="GO" id="GO:0051301">
    <property type="term" value="P:cell division"/>
    <property type="evidence" value="ECO:0007669"/>
    <property type="project" value="UniProtKB-KW"/>
</dbReference>
<evidence type="ECO:0000313" key="4">
    <source>
        <dbReference type="Proteomes" id="UP000006253"/>
    </source>
</evidence>
<evidence type="ECO:0000313" key="3">
    <source>
        <dbReference type="EMBL" id="EKO13587.1"/>
    </source>
</evidence>
<keyword evidence="2" id="KW-0963">Cytoplasm</keyword>
<dbReference type="HAMAP" id="MF_01805">
    <property type="entry name" value="ScpA"/>
    <property type="match status" value="1"/>
</dbReference>
<comment type="subcellular location">
    <subcellularLocation>
        <location evidence="2">Cytoplasm</location>
    </subcellularLocation>
    <text evidence="2">Associated with two foci at the outer edges of the nucleoid region in young cells, and at four foci within both cell halves in older cells.</text>
</comment>
<reference evidence="3 4" key="1">
    <citation type="submission" date="2012-10" db="EMBL/GenBank/DDBJ databases">
        <authorList>
            <person name="Harkins D.M."/>
            <person name="Durkin A.S."/>
            <person name="Brinkac L.M."/>
            <person name="Selengut J.D."/>
            <person name="Sanka R."/>
            <person name="DePew J."/>
            <person name="Purushe J."/>
            <person name="Peacock S.J."/>
            <person name="Thaipadungpanit J."/>
            <person name="Wuthiekanun V.W."/>
            <person name="Day N.P."/>
            <person name="Vinetz J.M."/>
            <person name="Sutton G.G."/>
            <person name="Nelson W.C."/>
            <person name="Fouts D.E."/>
        </authorList>
    </citation>
    <scope>NUCLEOTIDE SEQUENCE [LARGE SCALE GENOMIC DNA]</scope>
    <source>
        <strain evidence="3 4">H1</strain>
    </source>
</reference>
<protein>
    <recommendedName>
        <fullName evidence="1 2">Segregation and condensation protein A</fullName>
    </recommendedName>
</protein>
<keyword evidence="2" id="KW-0132">Cell division</keyword>
<gene>
    <name evidence="2" type="primary">scpA</name>
    <name evidence="3" type="ORF">LEP1GSC081_0079</name>
</gene>
<dbReference type="AlphaFoldDB" id="A0A0E2AXL0"/>
<dbReference type="EMBL" id="AHMY02000069">
    <property type="protein sequence ID" value="EKO13587.1"/>
    <property type="molecule type" value="Genomic_DNA"/>
</dbReference>
<dbReference type="Proteomes" id="UP000006253">
    <property type="component" value="Unassembled WGS sequence"/>
</dbReference>
<comment type="function">
    <text evidence="2">Participates in chromosomal partition during cell division. May act via the formation of a condensin-like complex containing Smc and ScpB that pull DNA away from mid-cell into both cell halves.</text>
</comment>
<dbReference type="GO" id="GO:0005737">
    <property type="term" value="C:cytoplasm"/>
    <property type="evidence" value="ECO:0007669"/>
    <property type="project" value="UniProtKB-SubCell"/>
</dbReference>
<dbReference type="InterPro" id="IPR023093">
    <property type="entry name" value="ScpA-like_C"/>
</dbReference>
<dbReference type="GO" id="GO:0007059">
    <property type="term" value="P:chromosome segregation"/>
    <property type="evidence" value="ECO:0007669"/>
    <property type="project" value="UniProtKB-UniRule"/>
</dbReference>
<comment type="similarity">
    <text evidence="2">Belongs to the ScpA family.</text>
</comment>
<dbReference type="Pfam" id="PF02616">
    <property type="entry name" value="SMC_ScpA"/>
    <property type="match status" value="1"/>
</dbReference>
<keyword evidence="2" id="KW-0131">Cell cycle</keyword>
<comment type="caution">
    <text evidence="3">The sequence shown here is derived from an EMBL/GenBank/DDBJ whole genome shotgun (WGS) entry which is preliminary data.</text>
</comment>
<dbReference type="PANTHER" id="PTHR33969:SF2">
    <property type="entry name" value="SEGREGATION AND CONDENSATION PROTEIN A"/>
    <property type="match status" value="1"/>
</dbReference>
<accession>A0A0E2AXL0</accession>
<proteinExistence type="inferred from homology"/>
<dbReference type="GO" id="GO:0006260">
    <property type="term" value="P:DNA replication"/>
    <property type="evidence" value="ECO:0007669"/>
    <property type="project" value="UniProtKB-UniRule"/>
</dbReference>
<sequence length="261" mass="30087">MENEESGKSFVVQWNNSEGGLSEGPLSVLWSLIESYKVDIFDVSLSRITRDFLSFLRISETLSLELSAEYALMAANLIYLKSKALLPDPGFEEEDYEPPLPPELVEKLLEHKKFQLTAKKLSEMDQTQTGVFRRESNVTLDEEDNWLDVSLLDLISAFHEILDSQSVEAEIPTLLTAPHRFTVEEKMEKILSTLREKKEVSFPELFERERPEKAEIVATFLALLELSKQRILRAKQHKLFGEIRLFLVEGHWNGTEQQSRD</sequence>
<dbReference type="Gene3D" id="1.10.10.580">
    <property type="entry name" value="Structural maintenance of chromosome 1. Chain E"/>
    <property type="match status" value="1"/>
</dbReference>
<evidence type="ECO:0000256" key="2">
    <source>
        <dbReference type="HAMAP-Rule" id="MF_01805"/>
    </source>
</evidence>
<dbReference type="PANTHER" id="PTHR33969">
    <property type="entry name" value="SEGREGATION AND CONDENSATION PROTEIN A"/>
    <property type="match status" value="1"/>
</dbReference>
<dbReference type="RefSeq" id="WP_000426650.1">
    <property type="nucleotide sequence ID" value="NZ_AHMY02000069.1"/>
</dbReference>
<dbReference type="InterPro" id="IPR003768">
    <property type="entry name" value="ScpA"/>
</dbReference>
<keyword evidence="2" id="KW-0159">Chromosome partition</keyword>
<organism evidence="3 4">
    <name type="scientific">Leptospira kirschneri str. H1</name>
    <dbReference type="NCBI Taxonomy" id="1049966"/>
    <lineage>
        <taxon>Bacteria</taxon>
        <taxon>Pseudomonadati</taxon>
        <taxon>Spirochaetota</taxon>
        <taxon>Spirochaetia</taxon>
        <taxon>Leptospirales</taxon>
        <taxon>Leptospiraceae</taxon>
        <taxon>Leptospira</taxon>
    </lineage>
</organism>
<comment type="subunit">
    <text evidence="2">Component of a cohesin-like complex composed of ScpA, ScpB and the Smc homodimer, in which ScpA and ScpB bind to the head domain of Smc. The presence of the three proteins is required for the association of the complex with DNA.</text>
</comment>
<dbReference type="Gene3D" id="6.10.250.2410">
    <property type="match status" value="1"/>
</dbReference>
<name>A0A0E2AXL0_9LEPT</name>